<dbReference type="OrthoDB" id="275548at2157"/>
<keyword evidence="2" id="KW-0808">Transferase</keyword>
<dbReference type="RefSeq" id="WP_090303862.1">
    <property type="nucleotide sequence ID" value="NZ_FNFE01000001.1"/>
</dbReference>
<dbReference type="SUPFAM" id="SSF53756">
    <property type="entry name" value="UDP-Glycosyltransferase/glycogen phosphorylase"/>
    <property type="match status" value="1"/>
</dbReference>
<proteinExistence type="predicted"/>
<feature type="domain" description="Polysaccharide pyruvyl transferase" evidence="1">
    <location>
        <begin position="14"/>
        <end position="319"/>
    </location>
</feature>
<dbReference type="EMBL" id="FNFE01000001">
    <property type="protein sequence ID" value="SDJ68077.1"/>
    <property type="molecule type" value="Genomic_DNA"/>
</dbReference>
<reference evidence="3" key="1">
    <citation type="submission" date="2016-10" db="EMBL/GenBank/DDBJ databases">
        <authorList>
            <person name="Varghese N."/>
            <person name="Submissions S."/>
        </authorList>
    </citation>
    <scope>NUCLEOTIDE SEQUENCE [LARGE SCALE GENOMIC DNA]</scope>
    <source>
        <strain evidence="3">B4,CECT 8067,JCM 17497</strain>
    </source>
</reference>
<dbReference type="AlphaFoldDB" id="A0A1G8VQC7"/>
<gene>
    <name evidence="2" type="ORF">SAMN04515672_1447</name>
</gene>
<accession>A0A1G8VQC7</accession>
<dbReference type="GO" id="GO:0016740">
    <property type="term" value="F:transferase activity"/>
    <property type="evidence" value="ECO:0007669"/>
    <property type="project" value="UniProtKB-KW"/>
</dbReference>
<dbReference type="STRING" id="1095776.SAMN04515672_1447"/>
<dbReference type="Proteomes" id="UP000198882">
    <property type="component" value="Unassembled WGS sequence"/>
</dbReference>
<evidence type="ECO:0000313" key="2">
    <source>
        <dbReference type="EMBL" id="SDJ68077.1"/>
    </source>
</evidence>
<dbReference type="Pfam" id="PF04230">
    <property type="entry name" value="PS_pyruv_trans"/>
    <property type="match status" value="1"/>
</dbReference>
<organism evidence="2 3">
    <name type="scientific">Natronorubrum texcoconense</name>
    <dbReference type="NCBI Taxonomy" id="1095776"/>
    <lineage>
        <taxon>Archaea</taxon>
        <taxon>Methanobacteriati</taxon>
        <taxon>Methanobacteriota</taxon>
        <taxon>Stenosarchaea group</taxon>
        <taxon>Halobacteria</taxon>
        <taxon>Halobacteriales</taxon>
        <taxon>Natrialbaceae</taxon>
        <taxon>Natronorubrum</taxon>
    </lineage>
</organism>
<evidence type="ECO:0000259" key="1">
    <source>
        <dbReference type="Pfam" id="PF04230"/>
    </source>
</evidence>
<name>A0A1G8VQC7_9EURY</name>
<sequence length="390" mass="45115">MTDIGVLTYHNNENRGAILQAYALCELLEDTFDTNVDLIEYRTKSKERDRRNSLFISKHLERIVRTPQRVRDRRIIETFLDDELPTSEESIVTDNHQEAVKWLNKQSYNLLVTGSDEIWKINEQKNTNIRSKIFPSRPFPNLYFLDPSISAVKASYAASANKTDINTLSSQSITKFKKHIGEYKHISVRDRHTKNILNELGVNDVTLVPDPTLMVEIPTRNVDSIFRNLGIDPRKPILGFHGPNQQAFKEICHQYRERGFQIVTPRSSPFADIELEGVVDPFEYYTAYQYFDMVVTNSLHSTIFSLKHGVPFVTIDTDSIYESIQSKTHSLLQDVSMTDRHISAVDGDVSEFYEDMDRLEQSPDQSHIESQVSKLRDRGFDYLERVEKTL</sequence>
<keyword evidence="3" id="KW-1185">Reference proteome</keyword>
<protein>
    <submittedName>
        <fullName evidence="2">Polysaccharide pyruvyl transferase</fullName>
    </submittedName>
</protein>
<evidence type="ECO:0000313" key="3">
    <source>
        <dbReference type="Proteomes" id="UP000198882"/>
    </source>
</evidence>
<dbReference type="InterPro" id="IPR007345">
    <property type="entry name" value="Polysacch_pyruvyl_Trfase"/>
</dbReference>